<dbReference type="SUPFAM" id="SSF52402">
    <property type="entry name" value="Adenine nucleotide alpha hydrolases-like"/>
    <property type="match status" value="1"/>
</dbReference>
<keyword evidence="3" id="KW-0061">Asparagine biosynthesis</keyword>
<dbReference type="PANTHER" id="PTHR43284:SF1">
    <property type="entry name" value="ASPARAGINE SYNTHETASE"/>
    <property type="match status" value="1"/>
</dbReference>
<dbReference type="GO" id="GO:0004066">
    <property type="term" value="F:asparagine synthase (glutamine-hydrolyzing) activity"/>
    <property type="evidence" value="ECO:0007669"/>
    <property type="project" value="UniProtKB-EC"/>
</dbReference>
<evidence type="ECO:0000313" key="6">
    <source>
        <dbReference type="EMBL" id="MUN35851.1"/>
    </source>
</evidence>
<organism evidence="6 7">
    <name type="scientific">Actinomadura litoris</name>
    <dbReference type="NCBI Taxonomy" id="2678616"/>
    <lineage>
        <taxon>Bacteria</taxon>
        <taxon>Bacillati</taxon>
        <taxon>Actinomycetota</taxon>
        <taxon>Actinomycetes</taxon>
        <taxon>Streptosporangiales</taxon>
        <taxon>Thermomonosporaceae</taxon>
        <taxon>Actinomadura</taxon>
    </lineage>
</organism>
<dbReference type="RefSeq" id="WP_156214719.1">
    <property type="nucleotide sequence ID" value="NZ_WOFH01000001.1"/>
</dbReference>
<keyword evidence="3" id="KW-0028">Amino-acid biosynthesis</keyword>
<comment type="caution">
    <text evidence="6">The sequence shown here is derived from an EMBL/GenBank/DDBJ whole genome shotgun (WGS) entry which is preliminary data.</text>
</comment>
<reference evidence="6 7" key="1">
    <citation type="submission" date="2019-11" db="EMBL/GenBank/DDBJ databases">
        <authorList>
            <person name="Cao P."/>
        </authorList>
    </citation>
    <scope>NUCLEOTIDE SEQUENCE [LARGE SCALE GENOMIC DNA]</scope>
    <source>
        <strain evidence="6 7">NEAU-AAG5</strain>
    </source>
</reference>
<dbReference type="Gene3D" id="3.40.50.620">
    <property type="entry name" value="HUPs"/>
    <property type="match status" value="2"/>
</dbReference>
<accession>A0A7K1KUJ2</accession>
<dbReference type="Proteomes" id="UP000432015">
    <property type="component" value="Unassembled WGS sequence"/>
</dbReference>
<dbReference type="EC" id="6.3.5.4" evidence="2"/>
<evidence type="ECO:0000256" key="4">
    <source>
        <dbReference type="ARBA" id="ARBA00048741"/>
    </source>
</evidence>
<dbReference type="InterPro" id="IPR014729">
    <property type="entry name" value="Rossmann-like_a/b/a_fold"/>
</dbReference>
<name>A0A7K1KUJ2_9ACTN</name>
<sequence>MRFFVVPDNSEGALLAASLHTRWPDLRVLPHDSGRPWVVGRWQDEEVRWAAAGARRIALLGRVQASAPWLTEYIAGQRDLGALADLRRELPGSYHTAAVMDRVVFVQGDLSTVREVFHGRALGVTVAADRPDGLAELTDAGIAEEALAVRLLAPAVPWPLSEDCLWEGIQALPPGGHLRIGPDGRGHVACGRPLPAPEVPLAEGAPRVREALTGAVRVRTHGQKTLSADLSGGMDSTSVCFLAAGRVDRLLTVVCESGDPAGDDGRWAALAATSLPGAEHTSYRAEDCPRYFTGLLDTDPDLEAPLPSVHTRAMVLDQARRMAAAGSTRHLTGHGGDELFLPTPAYLHDLLRRRPLRALGQVRAGRAVHRWRTGPTVAALLDRTSYADWLGHEVGWNLRNPIRGVNAAPLSGWGPAYRMPAWATSEAVHSVRHTLRQVARARPAPLSPLRGRHLTVHQIRQGGELVRRIDRLSARHGVTIEAPFLDDQVVEAALALDYADCLRADRYKPALVEAMRGVVPRRSLGRRSKAEFSADIYAGLRANRRELLELCDGMRLASLGLVDAAALRAVVLSPPPISLELLPLLNTFACEVWLRSVGTSRPRSRAASEAGR</sequence>
<dbReference type="AlphaFoldDB" id="A0A7K1KUJ2"/>
<dbReference type="InterPro" id="IPR001962">
    <property type="entry name" value="Asn_synthase"/>
</dbReference>
<dbReference type="GO" id="GO:0006529">
    <property type="term" value="P:asparagine biosynthetic process"/>
    <property type="evidence" value="ECO:0007669"/>
    <property type="project" value="UniProtKB-KW"/>
</dbReference>
<evidence type="ECO:0000313" key="7">
    <source>
        <dbReference type="Proteomes" id="UP000432015"/>
    </source>
</evidence>
<comment type="catalytic activity">
    <reaction evidence="4">
        <text>L-aspartate + L-glutamine + ATP + H2O = L-asparagine + L-glutamate + AMP + diphosphate + H(+)</text>
        <dbReference type="Rhea" id="RHEA:12228"/>
        <dbReference type="ChEBI" id="CHEBI:15377"/>
        <dbReference type="ChEBI" id="CHEBI:15378"/>
        <dbReference type="ChEBI" id="CHEBI:29985"/>
        <dbReference type="ChEBI" id="CHEBI:29991"/>
        <dbReference type="ChEBI" id="CHEBI:30616"/>
        <dbReference type="ChEBI" id="CHEBI:33019"/>
        <dbReference type="ChEBI" id="CHEBI:58048"/>
        <dbReference type="ChEBI" id="CHEBI:58359"/>
        <dbReference type="ChEBI" id="CHEBI:456215"/>
        <dbReference type="EC" id="6.3.5.4"/>
    </reaction>
</comment>
<feature type="domain" description="Asparagine synthetase" evidence="5">
    <location>
        <begin position="208"/>
        <end position="573"/>
    </location>
</feature>
<gene>
    <name evidence="6" type="ORF">GNZ18_04445</name>
</gene>
<evidence type="ECO:0000259" key="5">
    <source>
        <dbReference type="Pfam" id="PF00733"/>
    </source>
</evidence>
<dbReference type="InterPro" id="IPR051786">
    <property type="entry name" value="ASN_synthetase/amidase"/>
</dbReference>
<evidence type="ECO:0000256" key="2">
    <source>
        <dbReference type="ARBA" id="ARBA00012737"/>
    </source>
</evidence>
<proteinExistence type="predicted"/>
<comment type="pathway">
    <text evidence="1">Amino-acid biosynthesis; L-asparagine biosynthesis; L-asparagine from L-aspartate (L-Gln route): step 1/1.</text>
</comment>
<dbReference type="EMBL" id="WOFH01000001">
    <property type="protein sequence ID" value="MUN35851.1"/>
    <property type="molecule type" value="Genomic_DNA"/>
</dbReference>
<keyword evidence="7" id="KW-1185">Reference proteome</keyword>
<protein>
    <recommendedName>
        <fullName evidence="2">asparagine synthase (glutamine-hydrolyzing)</fullName>
        <ecNumber evidence="2">6.3.5.4</ecNumber>
    </recommendedName>
</protein>
<dbReference type="Pfam" id="PF00733">
    <property type="entry name" value="Asn_synthase"/>
    <property type="match status" value="1"/>
</dbReference>
<dbReference type="PANTHER" id="PTHR43284">
    <property type="entry name" value="ASPARAGINE SYNTHETASE (GLUTAMINE-HYDROLYZING)"/>
    <property type="match status" value="1"/>
</dbReference>
<evidence type="ECO:0000256" key="1">
    <source>
        <dbReference type="ARBA" id="ARBA00005187"/>
    </source>
</evidence>
<evidence type="ECO:0000256" key="3">
    <source>
        <dbReference type="ARBA" id="ARBA00022888"/>
    </source>
</evidence>